<accession>A0A2U1AVK1</accession>
<gene>
    <name evidence="1" type="ORF">C8E01_108161</name>
</gene>
<proteinExistence type="predicted"/>
<evidence type="ECO:0000313" key="2">
    <source>
        <dbReference type="Proteomes" id="UP000245466"/>
    </source>
</evidence>
<dbReference type="EMBL" id="QEKI01000008">
    <property type="protein sequence ID" value="PVY40267.1"/>
    <property type="molecule type" value="Genomic_DNA"/>
</dbReference>
<dbReference type="OrthoDB" id="790721at2"/>
<dbReference type="AlphaFoldDB" id="A0A2U1AVK1"/>
<protein>
    <submittedName>
        <fullName evidence="1">Uncharacterized protein</fullName>
    </submittedName>
</protein>
<comment type="caution">
    <text evidence="1">The sequence shown here is derived from an EMBL/GenBank/DDBJ whole genome shotgun (WGS) entry which is preliminary data.</text>
</comment>
<sequence>MVVLRTKEALIEGRHLPKFELNQGELISLLVDSLEFELILKDYLTGKKQHPNVELFRPFVFVEHTPYKVTLMDRLLKRDLVRHLIQKEFKGSNQKIESIIEKAHVSADWEIKGLAGNPRRILATLMALEHSNCIIYDVTGMDPLGAERLHQIVQDEIRVGEGAAIEMNVPTFNGKRFFPKADKLVEIKMPNHNKV</sequence>
<keyword evidence="2" id="KW-1185">Reference proteome</keyword>
<dbReference type="RefSeq" id="WP_116543987.1">
    <property type="nucleotide sequence ID" value="NZ_QEKI01000008.1"/>
</dbReference>
<name>A0A2U1AVK1_9BACT</name>
<dbReference type="Proteomes" id="UP000245466">
    <property type="component" value="Unassembled WGS sequence"/>
</dbReference>
<evidence type="ECO:0000313" key="1">
    <source>
        <dbReference type="EMBL" id="PVY40267.1"/>
    </source>
</evidence>
<reference evidence="1 2" key="1">
    <citation type="submission" date="2018-04" db="EMBL/GenBank/DDBJ databases">
        <title>Genomic Encyclopedia of Type Strains, Phase IV (KMG-IV): sequencing the most valuable type-strain genomes for metagenomic binning, comparative biology and taxonomic classification.</title>
        <authorList>
            <person name="Goeker M."/>
        </authorList>
    </citation>
    <scope>NUCLEOTIDE SEQUENCE [LARGE SCALE GENOMIC DNA]</scope>
    <source>
        <strain evidence="1 2">DSM 100231</strain>
    </source>
</reference>
<organism evidence="1 2">
    <name type="scientific">Pontibacter virosus</name>
    <dbReference type="NCBI Taxonomy" id="1765052"/>
    <lineage>
        <taxon>Bacteria</taxon>
        <taxon>Pseudomonadati</taxon>
        <taxon>Bacteroidota</taxon>
        <taxon>Cytophagia</taxon>
        <taxon>Cytophagales</taxon>
        <taxon>Hymenobacteraceae</taxon>
        <taxon>Pontibacter</taxon>
    </lineage>
</organism>